<evidence type="ECO:0008006" key="3">
    <source>
        <dbReference type="Google" id="ProtNLM"/>
    </source>
</evidence>
<accession>A0AAP0N9V6</accession>
<dbReference type="Proteomes" id="UP001415857">
    <property type="component" value="Unassembled WGS sequence"/>
</dbReference>
<dbReference type="Gene3D" id="1.20.1280.50">
    <property type="match status" value="1"/>
</dbReference>
<dbReference type="SUPFAM" id="SSF81383">
    <property type="entry name" value="F-box domain"/>
    <property type="match status" value="1"/>
</dbReference>
<dbReference type="FunFam" id="1.20.1280.50:FF:000022">
    <property type="entry name" value="F-box protein FBW2"/>
    <property type="match status" value="1"/>
</dbReference>
<reference evidence="1 2" key="1">
    <citation type="journal article" date="2024" name="Plant J.">
        <title>Genome sequences and population genomics reveal climatic adaptation and genomic divergence between two closely related sweetgum species.</title>
        <authorList>
            <person name="Xu W.Q."/>
            <person name="Ren C.Q."/>
            <person name="Zhang X.Y."/>
            <person name="Comes H.P."/>
            <person name="Liu X.H."/>
            <person name="Li Y.G."/>
            <person name="Kettle C.J."/>
            <person name="Jalonen R."/>
            <person name="Gaisberger H."/>
            <person name="Ma Y.Z."/>
            <person name="Qiu Y.X."/>
        </authorList>
    </citation>
    <scope>NUCLEOTIDE SEQUENCE [LARGE SCALE GENOMIC DNA]</scope>
    <source>
        <strain evidence="1">Hangzhou</strain>
    </source>
</reference>
<gene>
    <name evidence="1" type="ORF">L1049_010740</name>
</gene>
<organism evidence="1 2">
    <name type="scientific">Liquidambar formosana</name>
    <name type="common">Formosan gum</name>
    <dbReference type="NCBI Taxonomy" id="63359"/>
    <lineage>
        <taxon>Eukaryota</taxon>
        <taxon>Viridiplantae</taxon>
        <taxon>Streptophyta</taxon>
        <taxon>Embryophyta</taxon>
        <taxon>Tracheophyta</taxon>
        <taxon>Spermatophyta</taxon>
        <taxon>Magnoliopsida</taxon>
        <taxon>eudicotyledons</taxon>
        <taxon>Gunneridae</taxon>
        <taxon>Pentapetalae</taxon>
        <taxon>Saxifragales</taxon>
        <taxon>Altingiaceae</taxon>
        <taxon>Liquidambar</taxon>
    </lineage>
</organism>
<dbReference type="AlphaFoldDB" id="A0AAP0N9V6"/>
<dbReference type="PANTHER" id="PTHR38926:SF81">
    <property type="entry name" value="F-BOX DOMAIN-CONTAINING PROTEIN"/>
    <property type="match status" value="1"/>
</dbReference>
<keyword evidence="2" id="KW-1185">Reference proteome</keyword>
<comment type="caution">
    <text evidence="1">The sequence shown here is derived from an EMBL/GenBank/DDBJ whole genome shotgun (WGS) entry which is preliminary data.</text>
</comment>
<proteinExistence type="predicted"/>
<dbReference type="PANTHER" id="PTHR38926">
    <property type="entry name" value="F-BOX DOMAIN CONTAINING PROTEIN, EXPRESSED"/>
    <property type="match status" value="1"/>
</dbReference>
<protein>
    <recommendedName>
        <fullName evidence="3">F-box domain-containing protein</fullName>
    </recommendedName>
</protein>
<dbReference type="InterPro" id="IPR036047">
    <property type="entry name" value="F-box-like_dom_sf"/>
</dbReference>
<evidence type="ECO:0000313" key="2">
    <source>
        <dbReference type="Proteomes" id="UP001415857"/>
    </source>
</evidence>
<evidence type="ECO:0000313" key="1">
    <source>
        <dbReference type="EMBL" id="KAK9268297.1"/>
    </source>
</evidence>
<name>A0AAP0N9V6_LIQFO</name>
<dbReference type="EMBL" id="JBBPBK010000016">
    <property type="protein sequence ID" value="KAK9268297.1"/>
    <property type="molecule type" value="Genomic_DNA"/>
</dbReference>
<sequence length="138" mass="15414">MDERASTTKRICSGVRAASADNNNVVLGRWEGLSPEILALIFVRIPADQMVREVPLVCRSWFAAVAGPYCWTDINVEQWCRRCNSTDVIDSAVRKLVRRSKCTFRRLSAYKLGNAGFAFVANCGRCLKVLQIPMSVVT</sequence>